<evidence type="ECO:0000256" key="1">
    <source>
        <dbReference type="SAM" id="Phobius"/>
    </source>
</evidence>
<reference evidence="2" key="1">
    <citation type="submission" date="2021-02" db="EMBL/GenBank/DDBJ databases">
        <authorList>
            <person name="Dougan E. K."/>
            <person name="Rhodes N."/>
            <person name="Thang M."/>
            <person name="Chan C."/>
        </authorList>
    </citation>
    <scope>NUCLEOTIDE SEQUENCE</scope>
</reference>
<dbReference type="Proteomes" id="UP000654075">
    <property type="component" value="Unassembled WGS sequence"/>
</dbReference>
<feature type="transmembrane region" description="Helical" evidence="1">
    <location>
        <begin position="66"/>
        <end position="85"/>
    </location>
</feature>
<dbReference type="AlphaFoldDB" id="A0A813DL82"/>
<feature type="transmembrane region" description="Helical" evidence="1">
    <location>
        <begin position="12"/>
        <end position="34"/>
    </location>
</feature>
<evidence type="ECO:0000313" key="2">
    <source>
        <dbReference type="EMBL" id="CAE8589856.1"/>
    </source>
</evidence>
<keyword evidence="3" id="KW-1185">Reference proteome</keyword>
<comment type="caution">
    <text evidence="2">The sequence shown here is derived from an EMBL/GenBank/DDBJ whole genome shotgun (WGS) entry which is preliminary data.</text>
</comment>
<keyword evidence="1" id="KW-0812">Transmembrane</keyword>
<keyword evidence="1" id="KW-0472">Membrane</keyword>
<sequence>MFAAVRVHSPRWLWLAFLFVVFQRLIVSMICLVLRSISHVFSRPMATTVQHLWQEAKGSSSSISGLLFVFESVLIVMFESLLFHYPAEQHVSSMLKPAAERIKSNSEFRGHYNNSNHCKPATEVSQWPAFFRGIETTVFVFVVKEIWQSGDASTELGVPGQIPARGIINGEGGG</sequence>
<protein>
    <submittedName>
        <fullName evidence="2">Uncharacterized protein</fullName>
    </submittedName>
</protein>
<name>A0A813DL82_POLGL</name>
<organism evidence="2 3">
    <name type="scientific">Polarella glacialis</name>
    <name type="common">Dinoflagellate</name>
    <dbReference type="NCBI Taxonomy" id="89957"/>
    <lineage>
        <taxon>Eukaryota</taxon>
        <taxon>Sar</taxon>
        <taxon>Alveolata</taxon>
        <taxon>Dinophyceae</taxon>
        <taxon>Suessiales</taxon>
        <taxon>Suessiaceae</taxon>
        <taxon>Polarella</taxon>
    </lineage>
</organism>
<evidence type="ECO:0000313" key="3">
    <source>
        <dbReference type="Proteomes" id="UP000654075"/>
    </source>
</evidence>
<accession>A0A813DL82</accession>
<gene>
    <name evidence="2" type="ORF">PGLA1383_LOCUS8584</name>
</gene>
<keyword evidence="1" id="KW-1133">Transmembrane helix</keyword>
<dbReference type="EMBL" id="CAJNNV010003923">
    <property type="protein sequence ID" value="CAE8589856.1"/>
    <property type="molecule type" value="Genomic_DNA"/>
</dbReference>
<proteinExistence type="predicted"/>